<reference evidence="7" key="1">
    <citation type="submission" date="2020-11" db="EMBL/GenBank/DDBJ databases">
        <authorList>
            <person name="Tran Van P."/>
        </authorList>
    </citation>
    <scope>NUCLEOTIDE SEQUENCE</scope>
</reference>
<accession>A0A7R9BRT8</accession>
<dbReference type="Proteomes" id="UP000678499">
    <property type="component" value="Unassembled WGS sequence"/>
</dbReference>
<sequence length="1621" mass="180583">MGIFDGNPLLCEVLSERCSFSADCPSFVFSTGRAQTGVDDLSGIRLFAGGNFVPDDRVILWKSSIQAHDFVLHLQEVSLNSQKEGSQIKLVFPGCILLDGVTVASISSEGEDYVCVLVPTSSAVFRILFSDEKTEGSVFRNAPSGHHSLDVRSDQSVYAACSKWKRETKEAFFAVANRLGETHLIILNEDGDEKCYRILSDGQPLLGRLTGWMRLGGTKDEPMCAAKALCFLDCPGSQDDLLLGVCKDRVIRIWSVGSRYWKRDVDLGLEAMDAEKSHHFERQRVLVACSYNARGHLDTVLICLSKDPKHSSDSRTCVKVLRRWSPDFQPASRRSVNLPTLSKWTSVVDMKICNAWAFCLTSDHGVIAFDLDTCAECIPIKGMHGPPRSVPALVAFARGDGVGRADHVEDEEDDEGTELDEALRFDFCDGVEKWWSTRGNPSRPVSAIVMDLLGKPEFFSVDQIKRALEHFPAASLLAENKPITNNRQEWIRHVATVLRAEHKGVSIDNVLDEFAGSSEVDKPQSPTNYPLCPEKPLSLPQIPPLSLAYLLLHENSMEMNFEQERSQELNARVGGVLEETEDVWLTFYEQLLGIHKEDLSCLGLFVDQNSGIKAVVRQSCVSFVRGLSLPEDIIRVGALARAGRMTETEGVLLTINRMYSEDLNQSKRIPKSVVAYSRVYAALVGGLVSSSSRGSWRRIVRILDHVLNVYCTRGIGAFEWDAMKDRDGLVDLDGFEPAIALVSDLMESGWKSNPDELQKFMEMLEFDPGCIEKARESVVKGVQPLQPLVDSPTFGPMWMAGPVGTEIGVKAIADVMEAKAVLVSLTPLVDILCTCISRLGRKPSLAMKLHIRPHGSSQIRFPQLRALPRVYHETIRILSSQMPAPNKDRELLLNASAANKRRKFDDTVELQCPRLTDGQRLLEDFIKSVIRVRFLEDSLCGEWLPLPTFLNFGWDWGVPKFASFAARRLWAGTSAEMIVYLRNAGIVDEMFELRDAVVNLAKFVIESGVEISAEDHTSLMLSAACWSWLPYDDNKAAVASTPANMVADAALEAAWFVGNCLEETTLMHRFLRCMNWEDVAETASRSRHQQTSRAMAVLLKILNDLDKWGLLDVAARCCAEARSRLRFFLPEVEFDSRFGTQLISFSFKHSLQRGGFTTCFTLILGCKNRLEQRLWIRQLLAKAALPQDQGIKRVLTLPFFSASDSLFEDACLYLESLAKSRPPVGNDVYSVLKVLYVKKGYYVRAACVGFELSTRLEAESHGVSPEDQVKMLNQAVTGYCGAEMMLSYSIEDGGPGFFLHFPSTPSAKASKAPQFPNGKIIELDNVVRRKVFCMGALAACEFLLARGTGSRRLVFNVEERDEEAEAKDMLTRLCDLGLYSAAVVLCKAWKLDRGIVFASIADRIVAMHGGQFLNNAWLEKNYDAVLFAKDPESRHAQWNSFPVTNSFLAKAWVLLEILCVGQESDDVEDSPPPGVVISWLEPVVKILLAARIKLPLWLSTYFKAHAVTVLLRLLWEAGNLQDCSETVCRYLEALTEGSPDLLAEFRLPGSLRVAHTEFLLPHNVINELLAELDALSVRTGAAIRAAQRIRHLWALARELAVRRSTEVRATAALPPRQQHVH</sequence>
<dbReference type="OrthoDB" id="67716at2759"/>
<dbReference type="PANTHER" id="PTHR21286:SF0">
    <property type="entry name" value="NUCLEAR PORE COMPLEX PROTEIN NUP160"/>
    <property type="match status" value="1"/>
</dbReference>
<protein>
    <submittedName>
        <fullName evidence="7">Uncharacterized protein</fullName>
    </submittedName>
</protein>
<comment type="subcellular location">
    <subcellularLocation>
        <location evidence="1">Nucleus</location>
    </subcellularLocation>
</comment>
<evidence type="ECO:0000313" key="7">
    <source>
        <dbReference type="EMBL" id="CAD7279470.1"/>
    </source>
</evidence>
<dbReference type="EMBL" id="CAJPEX010001649">
    <property type="protein sequence ID" value="CAG0919622.1"/>
    <property type="molecule type" value="Genomic_DNA"/>
</dbReference>
<evidence type="ECO:0000259" key="4">
    <source>
        <dbReference type="Pfam" id="PF11715"/>
    </source>
</evidence>
<name>A0A7R9BRT8_9CRUS</name>
<feature type="domain" description="Nucleoporin Nup120/160 beta-propeller" evidence="4">
    <location>
        <begin position="57"/>
        <end position="294"/>
    </location>
</feature>
<evidence type="ECO:0000313" key="8">
    <source>
        <dbReference type="Proteomes" id="UP000678499"/>
    </source>
</evidence>
<dbReference type="PANTHER" id="PTHR21286">
    <property type="entry name" value="NUCLEAR PORE COMPLEX PROTEIN NUP160"/>
    <property type="match status" value="1"/>
</dbReference>
<dbReference type="Pfam" id="PF23347">
    <property type="entry name" value="TPR_Nup160_C"/>
    <property type="match status" value="1"/>
</dbReference>
<keyword evidence="2" id="KW-0813">Transport</keyword>
<evidence type="ECO:0000256" key="2">
    <source>
        <dbReference type="ARBA" id="ARBA00022448"/>
    </source>
</evidence>
<dbReference type="Pfam" id="PF11715">
    <property type="entry name" value="Beta-prop_Nup120_160"/>
    <property type="match status" value="1"/>
</dbReference>
<feature type="domain" description="NUP160 C-terminal TPR" evidence="5">
    <location>
        <begin position="1365"/>
        <end position="1577"/>
    </location>
</feature>
<dbReference type="InterPro" id="IPR056535">
    <property type="entry name" value="TPR_NUP160_M"/>
</dbReference>
<dbReference type="InterPro" id="IPR059141">
    <property type="entry name" value="Beta-prop_Nup120_160"/>
</dbReference>
<feature type="domain" description="NUP160 middle TPR" evidence="6">
    <location>
        <begin position="1084"/>
        <end position="1263"/>
    </location>
</feature>
<organism evidence="7">
    <name type="scientific">Notodromas monacha</name>
    <dbReference type="NCBI Taxonomy" id="399045"/>
    <lineage>
        <taxon>Eukaryota</taxon>
        <taxon>Metazoa</taxon>
        <taxon>Ecdysozoa</taxon>
        <taxon>Arthropoda</taxon>
        <taxon>Crustacea</taxon>
        <taxon>Oligostraca</taxon>
        <taxon>Ostracoda</taxon>
        <taxon>Podocopa</taxon>
        <taxon>Podocopida</taxon>
        <taxon>Cypridocopina</taxon>
        <taxon>Cypridoidea</taxon>
        <taxon>Cyprididae</taxon>
        <taxon>Notodromas</taxon>
    </lineage>
</organism>
<evidence type="ECO:0000259" key="6">
    <source>
        <dbReference type="Pfam" id="PF23354"/>
    </source>
</evidence>
<dbReference type="InterPro" id="IPR021717">
    <property type="entry name" value="Nucleoporin_Nup160"/>
</dbReference>
<dbReference type="GO" id="GO:0017056">
    <property type="term" value="F:structural constituent of nuclear pore"/>
    <property type="evidence" value="ECO:0007669"/>
    <property type="project" value="TreeGrafter"/>
</dbReference>
<proteinExistence type="predicted"/>
<evidence type="ECO:0000256" key="3">
    <source>
        <dbReference type="ARBA" id="ARBA00023242"/>
    </source>
</evidence>
<gene>
    <name evidence="7" type="ORF">NMOB1V02_LOCUS7142</name>
</gene>
<dbReference type="GO" id="GO:0005643">
    <property type="term" value="C:nuclear pore"/>
    <property type="evidence" value="ECO:0007669"/>
    <property type="project" value="UniProtKB-ARBA"/>
</dbReference>
<evidence type="ECO:0000256" key="1">
    <source>
        <dbReference type="ARBA" id="ARBA00004123"/>
    </source>
</evidence>
<keyword evidence="8" id="KW-1185">Reference proteome</keyword>
<dbReference type="Pfam" id="PF23354">
    <property type="entry name" value="TPR_NUP160_120_M"/>
    <property type="match status" value="1"/>
</dbReference>
<keyword evidence="3" id="KW-0539">Nucleus</keyword>
<dbReference type="EMBL" id="OA883686">
    <property type="protein sequence ID" value="CAD7279470.1"/>
    <property type="molecule type" value="Genomic_DNA"/>
</dbReference>
<evidence type="ECO:0000259" key="5">
    <source>
        <dbReference type="Pfam" id="PF23347"/>
    </source>
</evidence>
<dbReference type="InterPro" id="IPR056536">
    <property type="entry name" value="TPR_NUP160_C"/>
</dbReference>